<feature type="compositionally biased region" description="Polar residues" evidence="10">
    <location>
        <begin position="469"/>
        <end position="493"/>
    </location>
</feature>
<dbReference type="SUPFAM" id="SSF57184">
    <property type="entry name" value="Growth factor receptor domain"/>
    <property type="match status" value="2"/>
</dbReference>
<dbReference type="InterPro" id="IPR013111">
    <property type="entry name" value="EGF_extracell"/>
</dbReference>
<dbReference type="PANTHER" id="PTHR24037">
    <property type="entry name" value="HEART DEVELOPMENT PROTEIN WITH EGF-LIKE DOMAINS 1"/>
    <property type="match status" value="1"/>
</dbReference>
<feature type="compositionally biased region" description="Polar residues" evidence="10">
    <location>
        <begin position="84"/>
        <end position="97"/>
    </location>
</feature>
<feature type="domain" description="EGF-like" evidence="13">
    <location>
        <begin position="563"/>
        <end position="599"/>
    </location>
</feature>
<evidence type="ECO:0000256" key="1">
    <source>
        <dbReference type="ARBA" id="ARBA00004236"/>
    </source>
</evidence>
<comment type="caution">
    <text evidence="14">The sequence shown here is derived from an EMBL/GenBank/DDBJ whole genome shotgun (WGS) entry which is preliminary data.</text>
</comment>
<dbReference type="Gene3D" id="2.10.25.10">
    <property type="entry name" value="Laminin"/>
    <property type="match status" value="2"/>
</dbReference>
<dbReference type="InterPro" id="IPR049883">
    <property type="entry name" value="NOTCH1_EGF-like"/>
</dbReference>
<dbReference type="GO" id="GO:0005509">
    <property type="term" value="F:calcium ion binding"/>
    <property type="evidence" value="ECO:0007669"/>
    <property type="project" value="InterPro"/>
</dbReference>
<dbReference type="PROSITE" id="PS01187">
    <property type="entry name" value="EGF_CA"/>
    <property type="match status" value="1"/>
</dbReference>
<feature type="compositionally biased region" description="Polar residues" evidence="10">
    <location>
        <begin position="397"/>
        <end position="406"/>
    </location>
</feature>
<feature type="compositionally biased region" description="Low complexity" evidence="10">
    <location>
        <begin position="271"/>
        <end position="305"/>
    </location>
</feature>
<dbReference type="EMBL" id="JAGXEW010000011">
    <property type="protein sequence ID" value="KAK1165983.1"/>
    <property type="molecule type" value="Genomic_DNA"/>
</dbReference>
<dbReference type="GO" id="GO:0005886">
    <property type="term" value="C:plasma membrane"/>
    <property type="evidence" value="ECO:0007669"/>
    <property type="project" value="UniProtKB-SubCell"/>
</dbReference>
<feature type="domain" description="EGF-like" evidence="13">
    <location>
        <begin position="601"/>
        <end position="640"/>
    </location>
</feature>
<evidence type="ECO:0000256" key="10">
    <source>
        <dbReference type="SAM" id="MobiDB-lite"/>
    </source>
</evidence>
<comment type="subcellular location">
    <subcellularLocation>
        <location evidence="1">Cell membrane</location>
    </subcellularLocation>
</comment>
<feature type="region of interest" description="Disordered" evidence="10">
    <location>
        <begin position="154"/>
        <end position="406"/>
    </location>
</feature>
<feature type="compositionally biased region" description="Polar residues" evidence="10">
    <location>
        <begin position="423"/>
        <end position="437"/>
    </location>
</feature>
<protein>
    <submittedName>
        <fullName evidence="14">Protein HEG</fullName>
    </submittedName>
</protein>
<accession>A0AAD8DA93</accession>
<keyword evidence="2" id="KW-1003">Cell membrane</keyword>
<keyword evidence="6 11" id="KW-0472">Membrane</keyword>
<feature type="region of interest" description="Disordered" evidence="10">
    <location>
        <begin position="421"/>
        <end position="493"/>
    </location>
</feature>
<reference evidence="14" key="1">
    <citation type="submission" date="2022-02" db="EMBL/GenBank/DDBJ databases">
        <title>Atlantic sturgeon de novo genome assembly.</title>
        <authorList>
            <person name="Stock M."/>
            <person name="Klopp C."/>
            <person name="Guiguen Y."/>
            <person name="Cabau C."/>
            <person name="Parinello H."/>
            <person name="Santidrian Yebra-Pimentel E."/>
            <person name="Kuhl H."/>
            <person name="Dirks R.P."/>
            <person name="Guessner J."/>
            <person name="Wuertz S."/>
            <person name="Du K."/>
            <person name="Schartl M."/>
        </authorList>
    </citation>
    <scope>NUCLEOTIDE SEQUENCE</scope>
    <source>
        <strain evidence="14">STURGEONOMICS-FGT-2020</strain>
        <tissue evidence="14">Whole blood</tissue>
    </source>
</reference>
<dbReference type="PROSITE" id="PS00010">
    <property type="entry name" value="ASX_HYDROXYL"/>
    <property type="match status" value="1"/>
</dbReference>
<evidence type="ECO:0000256" key="3">
    <source>
        <dbReference type="ARBA" id="ARBA00022536"/>
    </source>
</evidence>
<proteinExistence type="predicted"/>
<evidence type="ECO:0000313" key="15">
    <source>
        <dbReference type="Proteomes" id="UP001230051"/>
    </source>
</evidence>
<keyword evidence="8" id="KW-0325">Glycoprotein</keyword>
<dbReference type="Pfam" id="PF07974">
    <property type="entry name" value="EGF_2"/>
    <property type="match status" value="1"/>
</dbReference>
<evidence type="ECO:0000256" key="7">
    <source>
        <dbReference type="ARBA" id="ARBA00023157"/>
    </source>
</evidence>
<keyword evidence="3 9" id="KW-0245">EGF-like domain</keyword>
<evidence type="ECO:0000256" key="2">
    <source>
        <dbReference type="ARBA" id="ARBA00022475"/>
    </source>
</evidence>
<organism evidence="14 15">
    <name type="scientific">Acipenser oxyrinchus oxyrinchus</name>
    <dbReference type="NCBI Taxonomy" id="40147"/>
    <lineage>
        <taxon>Eukaryota</taxon>
        <taxon>Metazoa</taxon>
        <taxon>Chordata</taxon>
        <taxon>Craniata</taxon>
        <taxon>Vertebrata</taxon>
        <taxon>Euteleostomi</taxon>
        <taxon>Actinopterygii</taxon>
        <taxon>Chondrostei</taxon>
        <taxon>Acipenseriformes</taxon>
        <taxon>Acipenseridae</taxon>
        <taxon>Acipenser</taxon>
    </lineage>
</organism>
<feature type="compositionally biased region" description="Low complexity" evidence="10">
    <location>
        <begin position="452"/>
        <end position="468"/>
    </location>
</feature>
<keyword evidence="11" id="KW-1133">Transmembrane helix</keyword>
<feature type="signal peptide" evidence="12">
    <location>
        <begin position="1"/>
        <end position="26"/>
    </location>
</feature>
<sequence>MASCTLIYRAGIFLVMVLGLFKPLRAEAYTNSTDVDRAASSTDISDFTPNVTDGLSSSTDLPSEPGISSITASPSASEPGWGDSTATGGTDSISGFSKNKEPLEEASTATGQSGQSSTFADLESWESPSQTDSTYISTTFTRAGERTLLSVSMNSTSPYTGVTDSSQPAQTDTTEVKPSESGEGSSTKQSEFVITSTGPASRNTSEGLIESTTELSQNETSSGSFPNVTQSSTDTTSVITANTTLPFTSSSSKNTTTTTSNTSEQSDAAGTSLSSSTETTSSSSSSSISGSSTSESLPPSSSGDSVTNGTQFSSDSSAAPVTNTAVVTESSPGSSFTRTENYTKPLPHTVENSTGSAVTAVPEVQTDTERPLDDSSTELSSSGHTFTNSSSEEPFPTETNSTAETTDILTTTQGGITHRTTISDDTTQLTSTASPMTTHPYLPSTTEESETDGTTHFTTRTTFEPQTTGSTSEHLTRTDGASTDSSTSPSAFYTDGTTLVFETSTATPGRTSENNEPTTVTYRTTAPSMTTETLSTTARLTEKATTVVQVTSTKVVVTTTVTPVSICKQHPCTNNGKCVVENGGRRCSCPPAWQGDDCSEDVDECLSSLCPADSTCVNTHGSFTCECPLGYTLEEGRRCALVRTFLGTFLLNDTNIRITETQEIQRELLHMLNTSLSHFRGYYRSTFTIAREANWLNISAVNLFSIASNVTSQEVLASVQQYMRKWSPTNEHSDLLHSLAYTAVSLCSLKIPQCDLDTSECSDAYGIAFCQCKPGYFKYNDNDHSCRACDDGHKLENGTCVSCPFGFGGFNCGNPYKLITVVLAAAGGSLLLTLGISLIVICCRKDRNDISKLIFKSGEFQMSPYTEHPKSSRISVEWGRETIEMQENGSTKNLLQMTDIYYSPGPRTHEVDRNGLLPYTGLPGSRHSAIIYPGQYNPSFTGDEARRRDYF</sequence>
<evidence type="ECO:0000256" key="5">
    <source>
        <dbReference type="ARBA" id="ARBA00022737"/>
    </source>
</evidence>
<feature type="transmembrane region" description="Helical" evidence="11">
    <location>
        <begin position="818"/>
        <end position="843"/>
    </location>
</feature>
<dbReference type="PANTHER" id="PTHR24037:SF3">
    <property type="entry name" value="PROTEIN HEG HOMOLOG 1"/>
    <property type="match status" value="1"/>
</dbReference>
<evidence type="ECO:0000256" key="6">
    <source>
        <dbReference type="ARBA" id="ARBA00023136"/>
    </source>
</evidence>
<keyword evidence="4 12" id="KW-0732">Signal</keyword>
<feature type="compositionally biased region" description="Polar residues" evidence="10">
    <location>
        <begin position="182"/>
        <end position="247"/>
    </location>
</feature>
<dbReference type="FunFam" id="2.10.25.10:FF:000610">
    <property type="entry name" value="protein HEG homolog 1 isoform X1"/>
    <property type="match status" value="1"/>
</dbReference>
<dbReference type="Pfam" id="PF07645">
    <property type="entry name" value="EGF_CA"/>
    <property type="match status" value="1"/>
</dbReference>
<keyword evidence="5" id="KW-0677">Repeat</keyword>
<comment type="caution">
    <text evidence="9">Lacks conserved residue(s) required for the propagation of feature annotation.</text>
</comment>
<feature type="compositionally biased region" description="Polar residues" evidence="10">
    <location>
        <begin position="306"/>
        <end position="342"/>
    </location>
</feature>
<keyword evidence="15" id="KW-1185">Reference proteome</keyword>
<feature type="region of interest" description="Disordered" evidence="10">
    <location>
        <begin position="33"/>
        <end position="133"/>
    </location>
</feature>
<feature type="compositionally biased region" description="Low complexity" evidence="10">
    <location>
        <begin position="380"/>
        <end position="391"/>
    </location>
</feature>
<dbReference type="PROSITE" id="PS01186">
    <property type="entry name" value="EGF_2"/>
    <property type="match status" value="1"/>
</dbReference>
<name>A0AAD8DA93_ACIOX</name>
<keyword evidence="7 9" id="KW-1015">Disulfide bond</keyword>
<feature type="disulfide bond" evidence="9">
    <location>
        <begin position="589"/>
        <end position="598"/>
    </location>
</feature>
<evidence type="ECO:0000256" key="4">
    <source>
        <dbReference type="ARBA" id="ARBA00022729"/>
    </source>
</evidence>
<evidence type="ECO:0000256" key="8">
    <source>
        <dbReference type="ARBA" id="ARBA00023180"/>
    </source>
</evidence>
<dbReference type="InterPro" id="IPR000152">
    <property type="entry name" value="EGF-type_Asp/Asn_hydroxyl_site"/>
</dbReference>
<feature type="compositionally biased region" description="Low complexity" evidence="10">
    <location>
        <begin position="106"/>
        <end position="118"/>
    </location>
</feature>
<dbReference type="InterPro" id="IPR001881">
    <property type="entry name" value="EGF-like_Ca-bd_dom"/>
</dbReference>
<dbReference type="Proteomes" id="UP001230051">
    <property type="component" value="Unassembled WGS sequence"/>
</dbReference>
<dbReference type="PROSITE" id="PS00022">
    <property type="entry name" value="EGF_1"/>
    <property type="match status" value="1"/>
</dbReference>
<dbReference type="SMART" id="SM00181">
    <property type="entry name" value="EGF"/>
    <property type="match status" value="3"/>
</dbReference>
<gene>
    <name evidence="14" type="primary">Heg1</name>
    <name evidence="14" type="ORF">AOXY_G12498</name>
</gene>
<dbReference type="AlphaFoldDB" id="A0AAD8DA93"/>
<evidence type="ECO:0000256" key="11">
    <source>
        <dbReference type="SAM" id="Phobius"/>
    </source>
</evidence>
<evidence type="ECO:0000259" key="13">
    <source>
        <dbReference type="PROSITE" id="PS50026"/>
    </source>
</evidence>
<evidence type="ECO:0000256" key="12">
    <source>
        <dbReference type="SAM" id="SignalP"/>
    </source>
</evidence>
<dbReference type="FunFam" id="2.10.25.10:FF:000038">
    <property type="entry name" value="Fibrillin 2"/>
    <property type="match status" value="1"/>
</dbReference>
<evidence type="ECO:0000256" key="9">
    <source>
        <dbReference type="PROSITE-ProRule" id="PRU00076"/>
    </source>
</evidence>
<dbReference type="InterPro" id="IPR009030">
    <property type="entry name" value="Growth_fac_rcpt_cys_sf"/>
</dbReference>
<dbReference type="CDD" id="cd00054">
    <property type="entry name" value="EGF_CA"/>
    <property type="match status" value="1"/>
</dbReference>
<feature type="compositionally biased region" description="Polar residues" evidence="10">
    <location>
        <begin position="33"/>
        <end position="76"/>
    </location>
</feature>
<dbReference type="SMART" id="SM00179">
    <property type="entry name" value="EGF_CA"/>
    <property type="match status" value="1"/>
</dbReference>
<dbReference type="InterPro" id="IPR000742">
    <property type="entry name" value="EGF"/>
</dbReference>
<dbReference type="CDD" id="cd00053">
    <property type="entry name" value="EGF"/>
    <property type="match status" value="1"/>
</dbReference>
<feature type="compositionally biased region" description="Polar residues" evidence="10">
    <location>
        <begin position="154"/>
        <end position="173"/>
    </location>
</feature>
<keyword evidence="11" id="KW-0812">Transmembrane</keyword>
<evidence type="ECO:0000313" key="14">
    <source>
        <dbReference type="EMBL" id="KAK1165983.1"/>
    </source>
</evidence>
<dbReference type="InterPro" id="IPR018097">
    <property type="entry name" value="EGF_Ca-bd_CS"/>
</dbReference>
<dbReference type="PROSITE" id="PS50026">
    <property type="entry name" value="EGF_3"/>
    <property type="match status" value="2"/>
</dbReference>
<feature type="compositionally biased region" description="Low complexity" evidence="10">
    <location>
        <begin position="248"/>
        <end position="263"/>
    </location>
</feature>
<feature type="chain" id="PRO_5042288055" evidence="12">
    <location>
        <begin position="27"/>
        <end position="951"/>
    </location>
</feature>